<gene>
    <name evidence="1" type="ORF">ACFW6T_25240</name>
</gene>
<dbReference type="RefSeq" id="WP_380329397.1">
    <property type="nucleotide sequence ID" value="NZ_JBHYPW010000056.1"/>
</dbReference>
<dbReference type="EMBL" id="JBHYPX010000058">
    <property type="protein sequence ID" value="MFE1355300.1"/>
    <property type="molecule type" value="Genomic_DNA"/>
</dbReference>
<name>A0ABW6GRA6_9ACTN</name>
<comment type="caution">
    <text evidence="1">The sequence shown here is derived from an EMBL/GenBank/DDBJ whole genome shotgun (WGS) entry which is preliminary data.</text>
</comment>
<dbReference type="Proteomes" id="UP001599542">
    <property type="component" value="Unassembled WGS sequence"/>
</dbReference>
<sequence>MFADDPTLKPAPLARRHRSALRALDARCGTEDGYRQHRQEGDLPCGDCNTAHDQHLAAQRATEAEHSRYLRTRNCGTNKGWDLHRRLRTTPCPPCQQARDEYVAAQCGTTRGYSLHRRYKTTICLACRRARADYLATWQAANPEKCQTYQKTYYDGHREQRIAYSANYRQTRRGPASFPAA</sequence>
<reference evidence="1 2" key="1">
    <citation type="submission" date="2024-09" db="EMBL/GenBank/DDBJ databases">
        <title>The Natural Products Discovery Center: Release of the First 8490 Sequenced Strains for Exploring Actinobacteria Biosynthetic Diversity.</title>
        <authorList>
            <person name="Kalkreuter E."/>
            <person name="Kautsar S.A."/>
            <person name="Yang D."/>
            <person name="Bader C.D."/>
            <person name="Teijaro C.N."/>
            <person name="Fluegel L."/>
            <person name="Davis C.M."/>
            <person name="Simpson J.R."/>
            <person name="Lauterbach L."/>
            <person name="Steele A.D."/>
            <person name="Gui C."/>
            <person name="Meng S."/>
            <person name="Li G."/>
            <person name="Viehrig K."/>
            <person name="Ye F."/>
            <person name="Su P."/>
            <person name="Kiefer A.F."/>
            <person name="Nichols A."/>
            <person name="Cepeda A.J."/>
            <person name="Yan W."/>
            <person name="Fan B."/>
            <person name="Jiang Y."/>
            <person name="Adhikari A."/>
            <person name="Zheng C.-J."/>
            <person name="Schuster L."/>
            <person name="Cowan T.M."/>
            <person name="Smanski M.J."/>
            <person name="Chevrette M.G."/>
            <person name="De Carvalho L.P.S."/>
            <person name="Shen B."/>
        </authorList>
    </citation>
    <scope>NUCLEOTIDE SEQUENCE [LARGE SCALE GENOMIC DNA]</scope>
    <source>
        <strain evidence="1 2">NPDC058753</strain>
    </source>
</reference>
<evidence type="ECO:0000313" key="1">
    <source>
        <dbReference type="EMBL" id="MFE1355300.1"/>
    </source>
</evidence>
<accession>A0ABW6GRA6</accession>
<proteinExistence type="predicted"/>
<organism evidence="1 2">
    <name type="scientific">Kitasatospora phosalacinea</name>
    <dbReference type="NCBI Taxonomy" id="2065"/>
    <lineage>
        <taxon>Bacteria</taxon>
        <taxon>Bacillati</taxon>
        <taxon>Actinomycetota</taxon>
        <taxon>Actinomycetes</taxon>
        <taxon>Kitasatosporales</taxon>
        <taxon>Streptomycetaceae</taxon>
        <taxon>Kitasatospora</taxon>
    </lineage>
</organism>
<evidence type="ECO:0000313" key="2">
    <source>
        <dbReference type="Proteomes" id="UP001599542"/>
    </source>
</evidence>
<keyword evidence="2" id="KW-1185">Reference proteome</keyword>
<protein>
    <submittedName>
        <fullName evidence="1">Uncharacterized protein</fullName>
    </submittedName>
</protein>